<accession>A0A2I0GC88</accession>
<name>A0A2I0GC88_PUNGR</name>
<organism evidence="2 3">
    <name type="scientific">Punica granatum</name>
    <name type="common">Pomegranate</name>
    <dbReference type="NCBI Taxonomy" id="22663"/>
    <lineage>
        <taxon>Eukaryota</taxon>
        <taxon>Viridiplantae</taxon>
        <taxon>Streptophyta</taxon>
        <taxon>Embryophyta</taxon>
        <taxon>Tracheophyta</taxon>
        <taxon>Spermatophyta</taxon>
        <taxon>Magnoliopsida</taxon>
        <taxon>eudicotyledons</taxon>
        <taxon>Gunneridae</taxon>
        <taxon>Pentapetalae</taxon>
        <taxon>rosids</taxon>
        <taxon>malvids</taxon>
        <taxon>Myrtales</taxon>
        <taxon>Lythraceae</taxon>
        <taxon>Punica</taxon>
    </lineage>
</organism>
<evidence type="ECO:0000256" key="1">
    <source>
        <dbReference type="SAM" id="MobiDB-lite"/>
    </source>
</evidence>
<proteinExistence type="predicted"/>
<dbReference type="Proteomes" id="UP000233551">
    <property type="component" value="Unassembled WGS sequence"/>
</dbReference>
<feature type="region of interest" description="Disordered" evidence="1">
    <location>
        <begin position="17"/>
        <end position="39"/>
    </location>
</feature>
<comment type="caution">
    <text evidence="2">The sequence shown here is derived from an EMBL/GenBank/DDBJ whole genome shotgun (WGS) entry which is preliminary data.</text>
</comment>
<sequence length="153" mass="17007">MGPIIQGELPGPFDFNLAPDMGSSSAEPTPALPGTRPAQRPFAEPSRMFLSAPLATSAALFDPVSTRPTLAQPVSSVEPVHSSSSDLLHFCPIRQRLHLLPTHNLILFLWYQSWLCFCALVWAHTTPNSVLRWPRMHLMLIRPESGPVQFRDN</sequence>
<dbReference type="AlphaFoldDB" id="A0A2I0GC88"/>
<evidence type="ECO:0000313" key="2">
    <source>
        <dbReference type="EMBL" id="PKH47757.1"/>
    </source>
</evidence>
<keyword evidence="3" id="KW-1185">Reference proteome</keyword>
<gene>
    <name evidence="2" type="ORF">CRG98_050449</name>
</gene>
<evidence type="ECO:0000313" key="3">
    <source>
        <dbReference type="Proteomes" id="UP000233551"/>
    </source>
</evidence>
<protein>
    <submittedName>
        <fullName evidence="2">Uncharacterized protein</fullName>
    </submittedName>
</protein>
<reference evidence="2 3" key="1">
    <citation type="submission" date="2017-11" db="EMBL/GenBank/DDBJ databases">
        <title>De-novo sequencing of pomegranate (Punica granatum L.) genome.</title>
        <authorList>
            <person name="Akparov Z."/>
            <person name="Amiraslanov A."/>
            <person name="Hajiyeva S."/>
            <person name="Abbasov M."/>
            <person name="Kaur K."/>
            <person name="Hamwieh A."/>
            <person name="Solovyev V."/>
            <person name="Salamov A."/>
            <person name="Braich B."/>
            <person name="Kosarev P."/>
            <person name="Mahmoud A."/>
            <person name="Hajiyev E."/>
            <person name="Babayeva S."/>
            <person name="Izzatullayeva V."/>
            <person name="Mammadov A."/>
            <person name="Mammadov A."/>
            <person name="Sharifova S."/>
            <person name="Ojaghi J."/>
            <person name="Eynullazada K."/>
            <person name="Bayramov B."/>
            <person name="Abdulazimova A."/>
            <person name="Shahmuradov I."/>
        </authorList>
    </citation>
    <scope>NUCLEOTIDE SEQUENCE [LARGE SCALE GENOMIC DNA]</scope>
    <source>
        <strain evidence="3">cv. AG2017</strain>
        <tissue evidence="2">Leaf</tissue>
    </source>
</reference>
<dbReference type="EMBL" id="PGOL01045298">
    <property type="protein sequence ID" value="PKH47757.1"/>
    <property type="molecule type" value="Genomic_DNA"/>
</dbReference>